<dbReference type="SUPFAM" id="SSF49562">
    <property type="entry name" value="C2 domain (Calcium/lipid-binding domain, CaLB)"/>
    <property type="match status" value="1"/>
</dbReference>
<dbReference type="PANTHER" id="PTHR47263">
    <property type="entry name" value="ADENYLATE CYCLASE ACTIVATION PROTEIN GIT1"/>
    <property type="match status" value="1"/>
</dbReference>
<feature type="domain" description="MHD2" evidence="4">
    <location>
        <begin position="1110"/>
        <end position="1232"/>
    </location>
</feature>
<accession>A0AAN6SGA1</accession>
<feature type="compositionally biased region" description="Low complexity" evidence="1">
    <location>
        <begin position="1239"/>
        <end position="1262"/>
    </location>
</feature>
<dbReference type="PROSITE" id="PS51258">
    <property type="entry name" value="MHD1"/>
    <property type="match status" value="1"/>
</dbReference>
<reference evidence="5" key="2">
    <citation type="submission" date="2023-06" db="EMBL/GenBank/DDBJ databases">
        <authorList>
            <consortium name="Lawrence Berkeley National Laboratory"/>
            <person name="Mondo S.J."/>
            <person name="Hensen N."/>
            <person name="Bonometti L."/>
            <person name="Westerberg I."/>
            <person name="Brannstrom I.O."/>
            <person name="Guillou S."/>
            <person name="Cros-Aarteil S."/>
            <person name="Calhoun S."/>
            <person name="Haridas S."/>
            <person name="Kuo A."/>
            <person name="Pangilinan J."/>
            <person name="Riley R."/>
            <person name="Labutti K."/>
            <person name="Andreopoulos B."/>
            <person name="Lipzen A."/>
            <person name="Chen C."/>
            <person name="Yanf M."/>
            <person name="Daum C."/>
            <person name="Ng V."/>
            <person name="Clum A."/>
            <person name="Steindorff A."/>
            <person name="Ohm R."/>
            <person name="Martin F."/>
            <person name="Silar P."/>
            <person name="Natvig D."/>
            <person name="Lalanne C."/>
            <person name="Gautier V."/>
            <person name="Ament-Velasquez S.L."/>
            <person name="Kruys A."/>
            <person name="Hutchinson M.I."/>
            <person name="Powell A.J."/>
            <person name="Barry K."/>
            <person name="Miller A.N."/>
            <person name="Grigoriev I.V."/>
            <person name="Debuchy R."/>
            <person name="Gladieux P."/>
            <person name="Thoren M.H."/>
            <person name="Johannesson H."/>
        </authorList>
    </citation>
    <scope>NUCLEOTIDE SEQUENCE</scope>
    <source>
        <strain evidence="5">CBS 626.80</strain>
    </source>
</reference>
<evidence type="ECO:0000259" key="3">
    <source>
        <dbReference type="PROSITE" id="PS51258"/>
    </source>
</evidence>
<dbReference type="Gene3D" id="2.60.40.150">
    <property type="entry name" value="C2 domain"/>
    <property type="match status" value="1"/>
</dbReference>
<name>A0AAN6SGA1_9PEZI</name>
<dbReference type="PROSITE" id="PS50004">
    <property type="entry name" value="C2"/>
    <property type="match status" value="1"/>
</dbReference>
<protein>
    <recommendedName>
        <fullName evidence="7">C2 domain-containing protein</fullName>
    </recommendedName>
</protein>
<feature type="domain" description="MHD1" evidence="3">
    <location>
        <begin position="696"/>
        <end position="822"/>
    </location>
</feature>
<evidence type="ECO:0008006" key="7">
    <source>
        <dbReference type="Google" id="ProtNLM"/>
    </source>
</evidence>
<evidence type="ECO:0000313" key="5">
    <source>
        <dbReference type="EMBL" id="KAK3953222.1"/>
    </source>
</evidence>
<organism evidence="5 6">
    <name type="scientific">Pseudoneurospora amorphoporcata</name>
    <dbReference type="NCBI Taxonomy" id="241081"/>
    <lineage>
        <taxon>Eukaryota</taxon>
        <taxon>Fungi</taxon>
        <taxon>Dikarya</taxon>
        <taxon>Ascomycota</taxon>
        <taxon>Pezizomycotina</taxon>
        <taxon>Sordariomycetes</taxon>
        <taxon>Sordariomycetidae</taxon>
        <taxon>Sordariales</taxon>
        <taxon>Sordariaceae</taxon>
        <taxon>Pseudoneurospora</taxon>
    </lineage>
</organism>
<dbReference type="Gene3D" id="1.20.58.1100">
    <property type="match status" value="1"/>
</dbReference>
<feature type="region of interest" description="Disordered" evidence="1">
    <location>
        <begin position="1"/>
        <end position="41"/>
    </location>
</feature>
<feature type="compositionally biased region" description="Polar residues" evidence="1">
    <location>
        <begin position="1266"/>
        <end position="1275"/>
    </location>
</feature>
<dbReference type="PROSITE" id="PS51259">
    <property type="entry name" value="MHD2"/>
    <property type="match status" value="1"/>
</dbReference>
<dbReference type="Pfam" id="PF06292">
    <property type="entry name" value="MUN"/>
    <property type="match status" value="2"/>
</dbReference>
<evidence type="ECO:0000259" key="4">
    <source>
        <dbReference type="PROSITE" id="PS51259"/>
    </source>
</evidence>
<gene>
    <name evidence="5" type="ORF">QBC32DRAFT_313192</name>
</gene>
<dbReference type="PANTHER" id="PTHR47263:SF1">
    <property type="entry name" value="C2 DOMAIN PROTEIN (AFU_ORTHOLOGUE AFUA_7G02350)"/>
    <property type="match status" value="1"/>
</dbReference>
<comment type="caution">
    <text evidence="5">The sequence shown here is derived from an EMBL/GenBank/DDBJ whole genome shotgun (WGS) entry which is preliminary data.</text>
</comment>
<dbReference type="Proteomes" id="UP001303222">
    <property type="component" value="Unassembled WGS sequence"/>
</dbReference>
<dbReference type="InterPro" id="IPR014772">
    <property type="entry name" value="Munc13_dom-2"/>
</dbReference>
<evidence type="ECO:0000259" key="2">
    <source>
        <dbReference type="PROSITE" id="PS50004"/>
    </source>
</evidence>
<keyword evidence="6" id="KW-1185">Reference proteome</keyword>
<dbReference type="InterPro" id="IPR010439">
    <property type="entry name" value="MUN_dom"/>
</dbReference>
<evidence type="ECO:0000313" key="6">
    <source>
        <dbReference type="Proteomes" id="UP001303222"/>
    </source>
</evidence>
<dbReference type="Pfam" id="PF00168">
    <property type="entry name" value="C2"/>
    <property type="match status" value="1"/>
</dbReference>
<evidence type="ECO:0000256" key="1">
    <source>
        <dbReference type="SAM" id="MobiDB-lite"/>
    </source>
</evidence>
<dbReference type="EMBL" id="MU859109">
    <property type="protein sequence ID" value="KAK3953222.1"/>
    <property type="molecule type" value="Genomic_DNA"/>
</dbReference>
<sequence length="1428" mass="161825">MSGSSRHSYASNRRVGSIQSVRSVTSDEERRNSRIQSSKPRQVAVSYDEAYSFALRVAFLNYLLQPRKKRKEYIDAPKPVHTRHSSNMSDLMKDFVPSGSSSSMKLPHAFRGQLEKRMTAVLQGTERLPGYNDAAVKRTFGVAYTAFTQRDFQKSIDKDRKVEPLVLIFYSSAIKFHSAGKPPDDYHWKSLVDRHLAMFVRLISSVIKDMGSDRDDLLARLNTLENKLLTNDQNLSLDKGQESSTFVEVEVPLSYEIKDMPLVLFVAKIFGLPNSQVQNDIDRNMTTWTEEAALKDFKNYQFRLSANMAGTLRKLDFDVDEAFEDWKRTETQQLAQIFAEILSIRPDLKTGGGPDKPLPARPMSLYSEDQAFSDLSKMVTNRSSGNFGFDPSSGFSAMSLDDNSSIRSVDEPSYTFIPADPRPVYKTILQYVMSYDQLHSEEFPFSEESIDFLTELAIRWRIPQFMRHVTLVEIAVRKYLDQEISTMQLDACLDFVKEPQPEPKKPPPINLFGATLLEVEPGRWTMTDFAGYQQAIKDLHDALLRELYTLLIQCYQPSPPSVGVVMSVLTNHVQPDPTFTERPDEMAEYTQHLENGLRQKAAEVYRGFLDANIPSNMEDWNFVHVVKLGSAVVGLAEKIKKRYRKNPQIMGASPFKVLVETIFPSFEEDAQEFIKRVLDMSKNRGEEGEIEVQDGFDLYKELVEIRKMHAESLPGKPFAFHIESLLEGFVWRWIRNAEARMTDFVEQAIKQDTFQVWNNDANDIPTDEDRHSVSIIDTFTLFNQTVDQIHQLEWGDELHVAKFMTALAKAFAVGIGRYCEIVDLQFAKEMDRQTPQEAAAGRSAQDRFLQYAKDAWNSKEKVEPFQFYPQSFVKLNNIEYAMQALDKLEKTMNVDGCAEAIRRVEGIKPLVRKAGKYVFTIKIVEAEDLKACDPGGFSDPYVVLCDEYQKRLAKTRIIMRNLNPRWDESIDITVSGPLNIIATIWDYDTFGDHDFVGRTSLKLDPVHFSDYLPREFWLDLDTQGRLLLRVSMEGERDDIQFHFGKAFRHLKRTERDMVRKITDKLTSHINLSLSHDTLKSLLSRGIAASMANLWKKRQSTVPTVTPQDVENTLQPLFTYFDENFAIMKQTLTDATMVAVMKRLWKEVLMAIENLLVPPLSDKPSTQKPLTQAEMDIVYRWLELLFNFFNAKDADTGEVLGVPSDVLKSPKWHELASLNFFYFDSTENLIRTSERMAAANAQRAREQAQATSAAAGAGSRMSAPPQLHQNNHNGNSLAPPGGMTGAAAIGAFGSLGTIRRGKSIMMSRNLGTMRQAKLEKRKEAQADPSDDMILRILRMRPEAANYLKERHRQKERMAAAAAAAMIVRQSVNSKFGGGGGGFGGQGQQELRVNKRTSHVPPVPKLPFGAGFSGGQVIGGEQFQGRGGGR</sequence>
<dbReference type="SMART" id="SM00239">
    <property type="entry name" value="C2"/>
    <property type="match status" value="1"/>
</dbReference>
<dbReference type="InterPro" id="IPR052811">
    <property type="entry name" value="Glucose_resp_signaling"/>
</dbReference>
<feature type="region of interest" description="Disordered" evidence="1">
    <location>
        <begin position="1391"/>
        <end position="1428"/>
    </location>
</feature>
<reference evidence="5" key="1">
    <citation type="journal article" date="2023" name="Mol. Phylogenet. Evol.">
        <title>Genome-scale phylogeny and comparative genomics of the fungal order Sordariales.</title>
        <authorList>
            <person name="Hensen N."/>
            <person name="Bonometti L."/>
            <person name="Westerberg I."/>
            <person name="Brannstrom I.O."/>
            <person name="Guillou S."/>
            <person name="Cros-Aarteil S."/>
            <person name="Calhoun S."/>
            <person name="Haridas S."/>
            <person name="Kuo A."/>
            <person name="Mondo S."/>
            <person name="Pangilinan J."/>
            <person name="Riley R."/>
            <person name="LaButti K."/>
            <person name="Andreopoulos B."/>
            <person name="Lipzen A."/>
            <person name="Chen C."/>
            <person name="Yan M."/>
            <person name="Daum C."/>
            <person name="Ng V."/>
            <person name="Clum A."/>
            <person name="Steindorff A."/>
            <person name="Ohm R.A."/>
            <person name="Martin F."/>
            <person name="Silar P."/>
            <person name="Natvig D.O."/>
            <person name="Lalanne C."/>
            <person name="Gautier V."/>
            <person name="Ament-Velasquez S.L."/>
            <person name="Kruys A."/>
            <person name="Hutchinson M.I."/>
            <person name="Powell A.J."/>
            <person name="Barry K."/>
            <person name="Miller A.N."/>
            <person name="Grigoriev I.V."/>
            <person name="Debuchy R."/>
            <person name="Gladieux P."/>
            <person name="Hiltunen Thoren M."/>
            <person name="Johannesson H."/>
        </authorList>
    </citation>
    <scope>NUCLEOTIDE SEQUENCE</scope>
    <source>
        <strain evidence="5">CBS 626.80</strain>
    </source>
</reference>
<dbReference type="InterPro" id="IPR000008">
    <property type="entry name" value="C2_dom"/>
</dbReference>
<dbReference type="Gene3D" id="1.10.357.50">
    <property type="match status" value="1"/>
</dbReference>
<dbReference type="InterPro" id="IPR035892">
    <property type="entry name" value="C2_domain_sf"/>
</dbReference>
<dbReference type="CDD" id="cd04043">
    <property type="entry name" value="C2_Munc13_fungal"/>
    <property type="match status" value="1"/>
</dbReference>
<feature type="region of interest" description="Disordered" evidence="1">
    <location>
        <begin position="1239"/>
        <end position="1281"/>
    </location>
</feature>
<feature type="domain" description="C2" evidence="2">
    <location>
        <begin position="896"/>
        <end position="1018"/>
    </location>
</feature>
<dbReference type="InterPro" id="IPR014770">
    <property type="entry name" value="Munc13_1"/>
</dbReference>
<feature type="compositionally biased region" description="Polar residues" evidence="1">
    <location>
        <begin position="1"/>
        <end position="11"/>
    </location>
</feature>
<proteinExistence type="predicted"/>